<sequence length="163" mass="18657">MEGIDGRKVLGNHQECCIKRIGTIQVKMFDNQVRELDSVRKLKNGLYIMEGNSVAGTSTSASVREQQEAKMWHQRLAHTFYEKEGIQRYLTLRGAPQQKDLVERMNKTLLERVKCSVKLKPSKNVLESASIAVSRSQHEHVRLHQLKHRSIVSQRIANVVTPL</sequence>
<dbReference type="EMBL" id="OZ021741">
    <property type="protein sequence ID" value="CAK9326086.1"/>
    <property type="molecule type" value="Genomic_DNA"/>
</dbReference>
<name>A0ABP0Z083_9ROSI</name>
<dbReference type="Gene3D" id="3.30.420.10">
    <property type="entry name" value="Ribonuclease H-like superfamily/Ribonuclease H"/>
    <property type="match status" value="1"/>
</dbReference>
<evidence type="ECO:0000313" key="2">
    <source>
        <dbReference type="Proteomes" id="UP001642487"/>
    </source>
</evidence>
<keyword evidence="2" id="KW-1185">Reference proteome</keyword>
<organism evidence="1 2">
    <name type="scientific">Citrullus colocynthis</name>
    <name type="common">colocynth</name>
    <dbReference type="NCBI Taxonomy" id="252529"/>
    <lineage>
        <taxon>Eukaryota</taxon>
        <taxon>Viridiplantae</taxon>
        <taxon>Streptophyta</taxon>
        <taxon>Embryophyta</taxon>
        <taxon>Tracheophyta</taxon>
        <taxon>Spermatophyta</taxon>
        <taxon>Magnoliopsida</taxon>
        <taxon>eudicotyledons</taxon>
        <taxon>Gunneridae</taxon>
        <taxon>Pentapetalae</taxon>
        <taxon>rosids</taxon>
        <taxon>fabids</taxon>
        <taxon>Cucurbitales</taxon>
        <taxon>Cucurbitaceae</taxon>
        <taxon>Benincaseae</taxon>
        <taxon>Citrullus</taxon>
    </lineage>
</organism>
<accession>A0ABP0Z083</accession>
<dbReference type="InterPro" id="IPR012337">
    <property type="entry name" value="RNaseH-like_sf"/>
</dbReference>
<dbReference type="Proteomes" id="UP001642487">
    <property type="component" value="Chromosome 7"/>
</dbReference>
<reference evidence="1 2" key="1">
    <citation type="submission" date="2024-03" db="EMBL/GenBank/DDBJ databases">
        <authorList>
            <person name="Gkanogiannis A."/>
            <person name="Becerra Lopez-Lavalle L."/>
        </authorList>
    </citation>
    <scope>NUCLEOTIDE SEQUENCE [LARGE SCALE GENOMIC DNA]</scope>
</reference>
<dbReference type="InterPro" id="IPR036397">
    <property type="entry name" value="RNaseH_sf"/>
</dbReference>
<dbReference type="SUPFAM" id="SSF53098">
    <property type="entry name" value="Ribonuclease H-like"/>
    <property type="match status" value="1"/>
</dbReference>
<gene>
    <name evidence="1" type="ORF">CITCOLO1_LOCUS18418</name>
</gene>
<feature type="non-terminal residue" evidence="1">
    <location>
        <position position="163"/>
    </location>
</feature>
<protein>
    <submittedName>
        <fullName evidence="1">Uncharacterized protein</fullName>
    </submittedName>
</protein>
<proteinExistence type="predicted"/>
<evidence type="ECO:0000313" key="1">
    <source>
        <dbReference type="EMBL" id="CAK9326086.1"/>
    </source>
</evidence>